<name>A0ABY4E0I7_9NEIS</name>
<proteinExistence type="predicted"/>
<dbReference type="InterPro" id="IPR008708">
    <property type="entry name" value="Neisseria_TspB"/>
</dbReference>
<dbReference type="EMBL" id="CP091511">
    <property type="protein sequence ID" value="UOO89236.1"/>
    <property type="molecule type" value="Genomic_DNA"/>
</dbReference>
<gene>
    <name evidence="3" type="ORF">LVJ82_17615</name>
</gene>
<keyword evidence="2" id="KW-0472">Membrane</keyword>
<feature type="transmembrane region" description="Helical" evidence="2">
    <location>
        <begin position="497"/>
        <end position="515"/>
    </location>
</feature>
<accession>A0ABY4E0I7</accession>
<keyword evidence="4" id="KW-1185">Reference proteome</keyword>
<dbReference type="Proteomes" id="UP000832011">
    <property type="component" value="Chromosome"/>
</dbReference>
<evidence type="ECO:0000256" key="1">
    <source>
        <dbReference type="SAM" id="MobiDB-lite"/>
    </source>
</evidence>
<dbReference type="Pfam" id="PF05616">
    <property type="entry name" value="Neisseria_TspB"/>
    <property type="match status" value="1"/>
</dbReference>
<keyword evidence="2" id="KW-1133">Transmembrane helix</keyword>
<evidence type="ECO:0000313" key="4">
    <source>
        <dbReference type="Proteomes" id="UP000832011"/>
    </source>
</evidence>
<keyword evidence="2" id="KW-0812">Transmembrane</keyword>
<evidence type="ECO:0008006" key="5">
    <source>
        <dbReference type="Google" id="ProtNLM"/>
    </source>
</evidence>
<reference evidence="3 4" key="1">
    <citation type="journal article" date="2022" name="Res Sq">
        <title>Evolution of multicellular longitudinally dividing oral cavity symbionts (Neisseriaceae).</title>
        <authorList>
            <person name="Nyongesa S."/>
            <person name="Weber P."/>
            <person name="Bernet E."/>
            <person name="Pullido F."/>
            <person name="Nieckarz M."/>
            <person name="Delaby M."/>
            <person name="Nieves C."/>
            <person name="Viehboeck T."/>
            <person name="Krause N."/>
            <person name="Rivera-Millot A."/>
            <person name="Nakamura A."/>
            <person name="Vischer N."/>
            <person name="VanNieuwenhze M."/>
            <person name="Brun Y."/>
            <person name="Cava F."/>
            <person name="Bulgheresi S."/>
            <person name="Veyrier F."/>
        </authorList>
    </citation>
    <scope>NUCLEOTIDE SEQUENCE [LARGE SCALE GENOMIC DNA]</scope>
    <source>
        <strain evidence="3 4">SN4</strain>
    </source>
</reference>
<feature type="region of interest" description="Disordered" evidence="1">
    <location>
        <begin position="384"/>
        <end position="406"/>
    </location>
</feature>
<protein>
    <recommendedName>
        <fullName evidence="5">Neisseria meningitidis TspB protein</fullName>
    </recommendedName>
</protein>
<dbReference type="RefSeq" id="WP_058356941.1">
    <property type="nucleotide sequence ID" value="NZ_CABKVG010000010.1"/>
</dbReference>
<evidence type="ECO:0000256" key="2">
    <source>
        <dbReference type="SAM" id="Phobius"/>
    </source>
</evidence>
<feature type="compositionally biased region" description="Polar residues" evidence="1">
    <location>
        <begin position="392"/>
        <end position="403"/>
    </location>
</feature>
<sequence length="519" mass="57237">MYRILIAIILMLPTFSHAINYLGFGGGNYVYAEQGNLYFNLDPYVFDNRAWTYDKTTGFSAEIKVNMDLKTKYTSDDWLEQVVANKKSDGIMYANYIKQPFNYQNKGQYQHTWFWLARLAPSVGGFIGRTVAWNTFKNFALKNAAKNAVMGGALAYFLEAARTDGINCDEVDCKQKVEYMYVSKVVNPATQQVVTTNTIYATRDEYVSHDKLIAVVQSKLKPVNPNGSTLEYCNVNVHVNCYYKRPAPQTGYDGYSFSWSTLSPTLTEERLMQDRDLLKYFDEVCAKFPSECVNEPTQGKNIKDVQLTGGVVGSPVSVIGPPYTNPITGTAQQDQVIIGGGSSGIGVNSGTNDAWTYNPSLGQSGTLNPTQVTPVARPDLTNTDTAPVAKPNEQTGTKPQVVNPSVPDINIEFPEFTDIAEFCQQNPTAGACLQSGTGEEAESIFDKIKIPEIANPAEFKLDSFLPSTGTCPAPKTITLSMGTIVQSYEKHCEAAEMLRPFIIIISSLVGLYLIIRSKD</sequence>
<organism evidence="3 4">
    <name type="scientific">Vitreoscilla massiliensis</name>
    <dbReference type="NCBI Taxonomy" id="1689272"/>
    <lineage>
        <taxon>Bacteria</taxon>
        <taxon>Pseudomonadati</taxon>
        <taxon>Pseudomonadota</taxon>
        <taxon>Betaproteobacteria</taxon>
        <taxon>Neisseriales</taxon>
        <taxon>Neisseriaceae</taxon>
        <taxon>Vitreoscilla</taxon>
    </lineage>
</organism>
<evidence type="ECO:0000313" key="3">
    <source>
        <dbReference type="EMBL" id="UOO89236.1"/>
    </source>
</evidence>
<dbReference type="NCBIfam" id="NF041109">
    <property type="entry name" value="VF_TspB_C_term"/>
    <property type="match status" value="1"/>
</dbReference>